<dbReference type="InterPro" id="IPR029068">
    <property type="entry name" value="Glyas_Bleomycin-R_OHBP_Dase"/>
</dbReference>
<evidence type="ECO:0000313" key="3">
    <source>
        <dbReference type="Proteomes" id="UP000001542"/>
    </source>
</evidence>
<reference evidence="2" key="1">
    <citation type="submission" date="2006-10" db="EMBL/GenBank/DDBJ databases">
        <authorList>
            <person name="Amadeo P."/>
            <person name="Zhao Q."/>
            <person name="Wortman J."/>
            <person name="Fraser-Liggett C."/>
            <person name="Carlton J."/>
        </authorList>
    </citation>
    <scope>NUCLEOTIDE SEQUENCE</scope>
    <source>
        <strain evidence="2">G3</strain>
    </source>
</reference>
<reference evidence="2" key="2">
    <citation type="journal article" date="2007" name="Science">
        <title>Draft genome sequence of the sexually transmitted pathogen Trichomonas vaginalis.</title>
        <authorList>
            <person name="Carlton J.M."/>
            <person name="Hirt R.P."/>
            <person name="Silva J.C."/>
            <person name="Delcher A.L."/>
            <person name="Schatz M."/>
            <person name="Zhao Q."/>
            <person name="Wortman J.R."/>
            <person name="Bidwell S.L."/>
            <person name="Alsmark U.C.M."/>
            <person name="Besteiro S."/>
            <person name="Sicheritz-Ponten T."/>
            <person name="Noel C.J."/>
            <person name="Dacks J.B."/>
            <person name="Foster P.G."/>
            <person name="Simillion C."/>
            <person name="Van de Peer Y."/>
            <person name="Miranda-Saavedra D."/>
            <person name="Barton G.J."/>
            <person name="Westrop G.D."/>
            <person name="Mueller S."/>
            <person name="Dessi D."/>
            <person name="Fiori P.L."/>
            <person name="Ren Q."/>
            <person name="Paulsen I."/>
            <person name="Zhang H."/>
            <person name="Bastida-Corcuera F.D."/>
            <person name="Simoes-Barbosa A."/>
            <person name="Brown M.T."/>
            <person name="Hayes R.D."/>
            <person name="Mukherjee M."/>
            <person name="Okumura C.Y."/>
            <person name="Schneider R."/>
            <person name="Smith A.J."/>
            <person name="Vanacova S."/>
            <person name="Villalvazo M."/>
            <person name="Haas B.J."/>
            <person name="Pertea M."/>
            <person name="Feldblyum T.V."/>
            <person name="Utterback T.R."/>
            <person name="Shu C.L."/>
            <person name="Osoegawa K."/>
            <person name="de Jong P.J."/>
            <person name="Hrdy I."/>
            <person name="Horvathova L."/>
            <person name="Zubacova Z."/>
            <person name="Dolezal P."/>
            <person name="Malik S.B."/>
            <person name="Logsdon J.M. Jr."/>
            <person name="Henze K."/>
            <person name="Gupta A."/>
            <person name="Wang C.C."/>
            <person name="Dunne R.L."/>
            <person name="Upcroft J.A."/>
            <person name="Upcroft P."/>
            <person name="White O."/>
            <person name="Salzberg S.L."/>
            <person name="Tang P."/>
            <person name="Chiu C.-H."/>
            <person name="Lee Y.-S."/>
            <person name="Embley T.M."/>
            <person name="Coombs G.H."/>
            <person name="Mottram J.C."/>
            <person name="Tachezy J."/>
            <person name="Fraser-Liggett C.M."/>
            <person name="Johnson P.J."/>
        </authorList>
    </citation>
    <scope>NUCLEOTIDE SEQUENCE [LARGE SCALE GENOMIC DNA]</scope>
    <source>
        <strain evidence="2">G3</strain>
    </source>
</reference>
<dbReference type="InParanoid" id="A2EFT0"/>
<dbReference type="PANTHER" id="PTHR36113">
    <property type="entry name" value="LYASE, PUTATIVE-RELATED-RELATED"/>
    <property type="match status" value="1"/>
</dbReference>
<dbReference type="Pfam" id="PF00903">
    <property type="entry name" value="Glyoxalase"/>
    <property type="match status" value="1"/>
</dbReference>
<dbReference type="InterPro" id="IPR037523">
    <property type="entry name" value="VOC_core"/>
</dbReference>
<evidence type="ECO:0000313" key="2">
    <source>
        <dbReference type="EMBL" id="EAY08481.1"/>
    </source>
</evidence>
<organism evidence="2 3">
    <name type="scientific">Trichomonas vaginalis (strain ATCC PRA-98 / G3)</name>
    <dbReference type="NCBI Taxonomy" id="412133"/>
    <lineage>
        <taxon>Eukaryota</taxon>
        <taxon>Metamonada</taxon>
        <taxon>Parabasalia</taxon>
        <taxon>Trichomonadida</taxon>
        <taxon>Trichomonadidae</taxon>
        <taxon>Trichomonas</taxon>
    </lineage>
</organism>
<dbReference type="SUPFAM" id="SSF54593">
    <property type="entry name" value="Glyoxalase/Bleomycin resistance protein/Dihydroxybiphenyl dioxygenase"/>
    <property type="match status" value="1"/>
</dbReference>
<protein>
    <submittedName>
        <fullName evidence="2">Glyoxalase family protein</fullName>
    </submittedName>
</protein>
<dbReference type="InterPro" id="IPR004360">
    <property type="entry name" value="Glyas_Fos-R_dOase_dom"/>
</dbReference>
<dbReference type="OrthoDB" id="10249419at2759"/>
<dbReference type="SMR" id="A2EFT0"/>
<accession>A2EFT0</accession>
<dbReference type="PANTHER" id="PTHR36113:SF1">
    <property type="entry name" value="GLYOXALASE_BLEOMYCIN RESISTANCE PROTEIN_DIOXYGENASE"/>
    <property type="match status" value="1"/>
</dbReference>
<gene>
    <name evidence="2" type="ORF">TVAG_145610</name>
</gene>
<proteinExistence type="predicted"/>
<dbReference type="InterPro" id="IPR051332">
    <property type="entry name" value="Fosfomycin_Res_Enzymes"/>
</dbReference>
<sequence length="120" mass="13596">MKIDHIGVYVKDLIASRDFYVKYFNATSNDGYHNPKTGFRSYFVTLENGSRIELMNRAESVDRNDIGDDIGFVSFAIKISDPERKKQIAANLSNDGFNVENTGDNTIVYDPNGYKIELIC</sequence>
<dbReference type="Gene3D" id="3.10.180.10">
    <property type="entry name" value="2,3-Dihydroxybiphenyl 1,2-Dioxygenase, domain 1"/>
    <property type="match status" value="1"/>
</dbReference>
<dbReference type="AlphaFoldDB" id="A2EFT0"/>
<dbReference type="VEuPathDB" id="TrichDB:TVAG_145610"/>
<dbReference type="EMBL" id="DS113377">
    <property type="protein sequence ID" value="EAY08481.1"/>
    <property type="molecule type" value="Genomic_DNA"/>
</dbReference>
<dbReference type="KEGG" id="tva:4766405"/>
<feature type="domain" description="VOC" evidence="1">
    <location>
        <begin position="2"/>
        <end position="120"/>
    </location>
</feature>
<dbReference type="Proteomes" id="UP000001542">
    <property type="component" value="Unassembled WGS sequence"/>
</dbReference>
<keyword evidence="3" id="KW-1185">Reference proteome</keyword>
<evidence type="ECO:0000259" key="1">
    <source>
        <dbReference type="PROSITE" id="PS51819"/>
    </source>
</evidence>
<dbReference type="VEuPathDB" id="TrichDB:TVAGG3_0445450"/>
<dbReference type="PROSITE" id="PS51819">
    <property type="entry name" value="VOC"/>
    <property type="match status" value="1"/>
</dbReference>
<name>A2EFT0_TRIV3</name>
<dbReference type="RefSeq" id="XP_001320704.1">
    <property type="nucleotide sequence ID" value="XM_001320669.1"/>
</dbReference>